<keyword evidence="7 9" id="KW-1133">Transmembrane helix</keyword>
<feature type="transmembrane region" description="Helical" evidence="9">
    <location>
        <begin position="482"/>
        <end position="503"/>
    </location>
</feature>
<evidence type="ECO:0000256" key="6">
    <source>
        <dbReference type="ARBA" id="ARBA00022970"/>
    </source>
</evidence>
<gene>
    <name evidence="11" type="primary">ATG22_2</name>
    <name evidence="11" type="ORF">DFQ27_005637</name>
</gene>
<dbReference type="SUPFAM" id="SSF103473">
    <property type="entry name" value="MFS general substrate transporter"/>
    <property type="match status" value="1"/>
</dbReference>
<feature type="transmembrane region" description="Helical" evidence="9">
    <location>
        <begin position="140"/>
        <end position="159"/>
    </location>
</feature>
<evidence type="ECO:0000256" key="3">
    <source>
        <dbReference type="ARBA" id="ARBA00022448"/>
    </source>
</evidence>
<feature type="compositionally biased region" description="Basic and acidic residues" evidence="10">
    <location>
        <begin position="24"/>
        <end position="34"/>
    </location>
</feature>
<evidence type="ECO:0000256" key="5">
    <source>
        <dbReference type="ARBA" id="ARBA00022692"/>
    </source>
</evidence>
<feature type="transmembrane region" description="Helical" evidence="9">
    <location>
        <begin position="355"/>
        <end position="376"/>
    </location>
</feature>
<organism evidence="11 12">
    <name type="scientific">Actinomortierella ambigua</name>
    <dbReference type="NCBI Taxonomy" id="1343610"/>
    <lineage>
        <taxon>Eukaryota</taxon>
        <taxon>Fungi</taxon>
        <taxon>Fungi incertae sedis</taxon>
        <taxon>Mucoromycota</taxon>
        <taxon>Mortierellomycotina</taxon>
        <taxon>Mortierellomycetes</taxon>
        <taxon>Mortierellales</taxon>
        <taxon>Mortierellaceae</taxon>
        <taxon>Actinomortierella</taxon>
    </lineage>
</organism>
<dbReference type="GO" id="GO:0032974">
    <property type="term" value="P:amino acid transmembrane export from vacuole"/>
    <property type="evidence" value="ECO:0007669"/>
    <property type="project" value="InterPro"/>
</dbReference>
<evidence type="ECO:0000313" key="11">
    <source>
        <dbReference type="EMBL" id="KAG0256623.1"/>
    </source>
</evidence>
<dbReference type="CDD" id="cd17483">
    <property type="entry name" value="MFS_Atg22_like"/>
    <property type="match status" value="1"/>
</dbReference>
<feature type="transmembrane region" description="Helical" evidence="9">
    <location>
        <begin position="45"/>
        <end position="68"/>
    </location>
</feature>
<accession>A0A9P6U2N6</accession>
<protein>
    <recommendedName>
        <fullName evidence="9">Autophagy-related protein</fullName>
    </recommendedName>
</protein>
<feature type="transmembrane region" description="Helical" evidence="9">
    <location>
        <begin position="235"/>
        <end position="255"/>
    </location>
</feature>
<name>A0A9P6U2N6_9FUNG</name>
<feature type="transmembrane region" description="Helical" evidence="9">
    <location>
        <begin position="261"/>
        <end position="281"/>
    </location>
</feature>
<dbReference type="PANTHER" id="PTHR23519:SF1">
    <property type="entry name" value="AUTOPHAGY-RELATED PROTEIN 22"/>
    <property type="match status" value="1"/>
</dbReference>
<evidence type="ECO:0000256" key="2">
    <source>
        <dbReference type="ARBA" id="ARBA00006978"/>
    </source>
</evidence>
<keyword evidence="8 9" id="KW-0472">Membrane</keyword>
<dbReference type="OrthoDB" id="192733at2759"/>
<evidence type="ECO:0000256" key="10">
    <source>
        <dbReference type="SAM" id="MobiDB-lite"/>
    </source>
</evidence>
<dbReference type="PANTHER" id="PTHR23519">
    <property type="entry name" value="AUTOPHAGY-RELATED PROTEIN 22"/>
    <property type="match status" value="1"/>
</dbReference>
<proteinExistence type="inferred from homology"/>
<keyword evidence="4 9" id="KW-0926">Vacuole</keyword>
<evidence type="ECO:0000313" key="12">
    <source>
        <dbReference type="Proteomes" id="UP000807716"/>
    </source>
</evidence>
<dbReference type="EMBL" id="JAAAJB010000401">
    <property type="protein sequence ID" value="KAG0256623.1"/>
    <property type="molecule type" value="Genomic_DNA"/>
</dbReference>
<feature type="transmembrane region" description="Helical" evidence="9">
    <location>
        <begin position="320"/>
        <end position="343"/>
    </location>
</feature>
<feature type="transmembrane region" description="Helical" evidence="9">
    <location>
        <begin position="109"/>
        <end position="128"/>
    </location>
</feature>
<comment type="subcellular location">
    <subcellularLocation>
        <location evidence="1">Endomembrane system</location>
        <topology evidence="1">Multi-pass membrane protein</topology>
    </subcellularLocation>
    <subcellularLocation>
        <location evidence="9">Vacuole membrane</location>
        <topology evidence="9">Multi-pass membrane protein</topology>
    </subcellularLocation>
</comment>
<evidence type="ECO:0000256" key="7">
    <source>
        <dbReference type="ARBA" id="ARBA00022989"/>
    </source>
</evidence>
<dbReference type="InterPro" id="IPR050495">
    <property type="entry name" value="ATG22/LtaA_families"/>
</dbReference>
<comment type="function">
    <text evidence="9">Vacuolar effluxer which mediate the efflux of amino acids resulting from autophagic degradation. The release of autophagic amino acids allows the maintenance of protein synthesis and viability during nitrogen starvation.</text>
</comment>
<keyword evidence="12" id="KW-1185">Reference proteome</keyword>
<evidence type="ECO:0000256" key="8">
    <source>
        <dbReference type="ARBA" id="ARBA00023136"/>
    </source>
</evidence>
<dbReference type="Proteomes" id="UP000807716">
    <property type="component" value="Unassembled WGS sequence"/>
</dbReference>
<evidence type="ECO:0000256" key="9">
    <source>
        <dbReference type="RuleBase" id="RU363073"/>
    </source>
</evidence>
<dbReference type="AlphaFoldDB" id="A0A9P6U2N6"/>
<evidence type="ECO:0000256" key="1">
    <source>
        <dbReference type="ARBA" id="ARBA00004127"/>
    </source>
</evidence>
<keyword evidence="5 9" id="KW-0812">Transmembrane</keyword>
<dbReference type="GO" id="GO:0005774">
    <property type="term" value="C:vacuolar membrane"/>
    <property type="evidence" value="ECO:0007669"/>
    <property type="project" value="UniProtKB-SubCell"/>
</dbReference>
<comment type="similarity">
    <text evidence="2 9">Belongs to the ATG22 family.</text>
</comment>
<feature type="region of interest" description="Disordered" evidence="10">
    <location>
        <begin position="1"/>
        <end position="34"/>
    </location>
</feature>
<sequence>MGSSKEGEVAAAAHQAELGSIDTNTKEGQQKPAEKALTKREIQGWLAYSAAAEPYSVVGVSALLPIILEALASKHGYKNSDRSIPCDTKEVDYQCDVQVGSMWLDTASFSLYCVSVSVLLQALVFISTGAHADHGKNRKAFLMMWAVIGSIATALFAAIRSASLFWLAGVLVMISNVAFGASWVQYYAFIPAMARVHEDVIEARQQAEAGTSTWEHFEEMRDRIANTLSTHSMGVGYAAGVILLIIAAGITLALGKSTYGMQLGVALSGLWWFIVSVTFVLKYMPSLPGEPLGQNVNLLAYSWVRLYKTLRSARSLVETFKFLVAWFILSDGYSTIISLAIFMGKKKFLMDDVELMIGAIAVPFSAMIGSYLWLLIQRRFGLSSKSMVLAISSAYVLVPIYALVGFSDVFGLVHKIEVWPVLVYFGLMLGAIQSYCRVLFGALVPKGHESEFFSLYGITDKSSSWLGPLITGAIIAHNDTRYGFIFPLCMMVAPLFIIAWIDVDKGIRDAERFAQDHSDSKDGL</sequence>
<dbReference type="GO" id="GO:0012505">
    <property type="term" value="C:endomembrane system"/>
    <property type="evidence" value="ECO:0007669"/>
    <property type="project" value="UniProtKB-SubCell"/>
</dbReference>
<reference evidence="11" key="1">
    <citation type="journal article" date="2020" name="Fungal Divers.">
        <title>Resolving the Mortierellaceae phylogeny through synthesis of multi-gene phylogenetics and phylogenomics.</title>
        <authorList>
            <person name="Vandepol N."/>
            <person name="Liber J."/>
            <person name="Desiro A."/>
            <person name="Na H."/>
            <person name="Kennedy M."/>
            <person name="Barry K."/>
            <person name="Grigoriev I.V."/>
            <person name="Miller A.N."/>
            <person name="O'Donnell K."/>
            <person name="Stajich J.E."/>
            <person name="Bonito G."/>
        </authorList>
    </citation>
    <scope>NUCLEOTIDE SEQUENCE</scope>
    <source>
        <strain evidence="11">BC1065</strain>
    </source>
</reference>
<keyword evidence="6 9" id="KW-0029">Amino-acid transport</keyword>
<evidence type="ECO:0000256" key="4">
    <source>
        <dbReference type="ARBA" id="ARBA00022554"/>
    </source>
</evidence>
<keyword evidence="3 9" id="KW-0813">Transport</keyword>
<feature type="transmembrane region" description="Helical" evidence="9">
    <location>
        <begin position="165"/>
        <end position="189"/>
    </location>
</feature>
<dbReference type="InterPro" id="IPR036259">
    <property type="entry name" value="MFS_trans_sf"/>
</dbReference>
<dbReference type="Gene3D" id="1.20.1250.20">
    <property type="entry name" value="MFS general substrate transporter like domains"/>
    <property type="match status" value="1"/>
</dbReference>
<keyword evidence="9" id="KW-0072">Autophagy</keyword>
<dbReference type="GO" id="GO:0006914">
    <property type="term" value="P:autophagy"/>
    <property type="evidence" value="ECO:0007669"/>
    <property type="project" value="UniProtKB-KW"/>
</dbReference>
<dbReference type="Pfam" id="PF11700">
    <property type="entry name" value="ATG22"/>
    <property type="match status" value="1"/>
</dbReference>
<dbReference type="InterPro" id="IPR044738">
    <property type="entry name" value="Atg22"/>
</dbReference>
<comment type="caution">
    <text evidence="11">The sequence shown here is derived from an EMBL/GenBank/DDBJ whole genome shotgun (WGS) entry which is preliminary data.</text>
</comment>
<feature type="transmembrane region" description="Helical" evidence="9">
    <location>
        <begin position="388"/>
        <end position="406"/>
    </location>
</feature>
<feature type="transmembrane region" description="Helical" evidence="9">
    <location>
        <begin position="418"/>
        <end position="440"/>
    </location>
</feature>
<dbReference type="InterPro" id="IPR024671">
    <property type="entry name" value="Atg22-like"/>
</dbReference>